<dbReference type="STRING" id="566551.HMPREF0201_04649"/>
<proteinExistence type="predicted"/>
<name>S3IKW7_9ENTR</name>
<dbReference type="AlphaFoldDB" id="S3IKW7"/>
<dbReference type="Proteomes" id="UP000014585">
    <property type="component" value="Unassembled WGS sequence"/>
</dbReference>
<dbReference type="HOGENOM" id="CLU_3115935_0_0_6"/>
<gene>
    <name evidence="1" type="ORF">HMPREF0201_04649</name>
</gene>
<evidence type="ECO:0000313" key="1">
    <source>
        <dbReference type="EMBL" id="EPF13046.1"/>
    </source>
</evidence>
<accession>S3IKW7</accession>
<evidence type="ECO:0000313" key="2">
    <source>
        <dbReference type="Proteomes" id="UP000014585"/>
    </source>
</evidence>
<sequence length="50" mass="6079">MYFTREGYIVCSISCFYFISRMKASLEYIKYLFNSFTINRGFCSCVKRQY</sequence>
<reference evidence="1 2" key="1">
    <citation type="submission" date="2013-04" db="EMBL/GenBank/DDBJ databases">
        <authorList>
            <person name="Weinstock G."/>
            <person name="Sodergren E."/>
            <person name="Lobos E.A."/>
            <person name="Fulton L."/>
            <person name="Fulton R."/>
            <person name="Courtney L."/>
            <person name="Fronick C."/>
            <person name="O'Laughlin M."/>
            <person name="Godfrey J."/>
            <person name="Wilson R.M."/>
            <person name="Miner T."/>
            <person name="Farmer C."/>
            <person name="Delehaunty K."/>
            <person name="Cordes M."/>
            <person name="Minx P."/>
            <person name="Tomlinson C."/>
            <person name="Chen J."/>
            <person name="Wollam A."/>
            <person name="Pepin K.H."/>
            <person name="Palsikar V.B."/>
            <person name="Zhang X."/>
            <person name="Suruliraj S."/>
            <person name="Perna N.T."/>
            <person name="Plunkett G."/>
            <person name="Warren W."/>
            <person name="Mitreva M."/>
            <person name="Mardis E.R."/>
            <person name="Wilson R.K."/>
        </authorList>
    </citation>
    <scope>NUCLEOTIDE SEQUENCE [LARGE SCALE GENOMIC DNA]</scope>
    <source>
        <strain evidence="1 2">DSM 4568</strain>
    </source>
</reference>
<organism evidence="1 2">
    <name type="scientific">Cedecea davisae DSM 4568</name>
    <dbReference type="NCBI Taxonomy" id="566551"/>
    <lineage>
        <taxon>Bacteria</taxon>
        <taxon>Pseudomonadati</taxon>
        <taxon>Pseudomonadota</taxon>
        <taxon>Gammaproteobacteria</taxon>
        <taxon>Enterobacterales</taxon>
        <taxon>Enterobacteriaceae</taxon>
        <taxon>Cedecea</taxon>
    </lineage>
</organism>
<comment type="caution">
    <text evidence="1">The sequence shown here is derived from an EMBL/GenBank/DDBJ whole genome shotgun (WGS) entry which is preliminary data.</text>
</comment>
<dbReference type="EMBL" id="ATDT01000038">
    <property type="protein sequence ID" value="EPF13046.1"/>
    <property type="molecule type" value="Genomic_DNA"/>
</dbReference>
<protein>
    <submittedName>
        <fullName evidence="1">Uncharacterized protein</fullName>
    </submittedName>
</protein>